<dbReference type="RefSeq" id="WP_152008858.1">
    <property type="nucleotide sequence ID" value="NZ_JAAAML010000001.1"/>
</dbReference>
<dbReference type="PANTHER" id="PTHR45138">
    <property type="entry name" value="REGULATORY COMPONENTS OF SENSORY TRANSDUCTION SYSTEM"/>
    <property type="match status" value="1"/>
</dbReference>
<evidence type="ECO:0000313" key="5">
    <source>
        <dbReference type="Proteomes" id="UP001320715"/>
    </source>
</evidence>
<evidence type="ECO:0000256" key="2">
    <source>
        <dbReference type="ARBA" id="ARBA00034247"/>
    </source>
</evidence>
<accession>A0ABT1CQ68</accession>
<dbReference type="PROSITE" id="PS50887">
    <property type="entry name" value="GGDEF"/>
    <property type="match status" value="1"/>
</dbReference>
<dbReference type="PANTHER" id="PTHR45138:SF9">
    <property type="entry name" value="DIGUANYLATE CYCLASE DGCM-RELATED"/>
    <property type="match status" value="1"/>
</dbReference>
<feature type="domain" description="GGDEF" evidence="3">
    <location>
        <begin position="244"/>
        <end position="379"/>
    </location>
</feature>
<dbReference type="InterPro" id="IPR050469">
    <property type="entry name" value="Diguanylate_Cyclase"/>
</dbReference>
<protein>
    <recommendedName>
        <fullName evidence="1">diguanylate cyclase</fullName>
        <ecNumber evidence="1">2.7.7.65</ecNumber>
    </recommendedName>
</protein>
<organism evidence="4 5">
    <name type="scientific">Hoeflea alexandrii</name>
    <dbReference type="NCBI Taxonomy" id="288436"/>
    <lineage>
        <taxon>Bacteria</taxon>
        <taxon>Pseudomonadati</taxon>
        <taxon>Pseudomonadota</taxon>
        <taxon>Alphaproteobacteria</taxon>
        <taxon>Hyphomicrobiales</taxon>
        <taxon>Rhizobiaceae</taxon>
        <taxon>Hoeflea</taxon>
    </lineage>
</organism>
<dbReference type="InterPro" id="IPR029787">
    <property type="entry name" value="Nucleotide_cyclase"/>
</dbReference>
<comment type="catalytic activity">
    <reaction evidence="2">
        <text>2 GTP = 3',3'-c-di-GMP + 2 diphosphate</text>
        <dbReference type="Rhea" id="RHEA:24898"/>
        <dbReference type="ChEBI" id="CHEBI:33019"/>
        <dbReference type="ChEBI" id="CHEBI:37565"/>
        <dbReference type="ChEBI" id="CHEBI:58805"/>
        <dbReference type="EC" id="2.7.7.65"/>
    </reaction>
</comment>
<dbReference type="InterPro" id="IPR043128">
    <property type="entry name" value="Rev_trsase/Diguanyl_cyclase"/>
</dbReference>
<evidence type="ECO:0000313" key="4">
    <source>
        <dbReference type="EMBL" id="MCO6408363.1"/>
    </source>
</evidence>
<name>A0ABT1CQ68_9HYPH</name>
<evidence type="ECO:0000256" key="1">
    <source>
        <dbReference type="ARBA" id="ARBA00012528"/>
    </source>
</evidence>
<dbReference type="EMBL" id="JAAAML010000001">
    <property type="protein sequence ID" value="MCO6408363.1"/>
    <property type="molecule type" value="Genomic_DNA"/>
</dbReference>
<sequence>MPTKRLPQPVRHRAEISCFSIHMVSNVDPKYCSHTFMKRSVVQLQNSESIDPAATVITKMREQGISSLPRNYALVWEFLNTSDPAFIREFGALGRRPSQTQLDEIGKKFLPHHHGVRVVEETRERISDEMKGVIRLLRQDRAERQRYSNLLDDTSSRVSGKPESGPNTVDALVKALSSATGDTMGKAQDVVRQLVECASEMAQVRSELEEYKRLATIDAITGLSNRRAFDARLADLYNHQQSDGQHALLVADIDHFKMFNDTYGHQVGDRVLSVVANVMKSSLGDDVFVARTGGEEFAIVLTDTNQEIATGIADRIRLVIEKTALKNHYDGLDCGRITITLGLCMVHNAKTAEELYSNADMALYEAKNNGRNQIKAFDRKMRMKKVFRLKR</sequence>
<proteinExistence type="predicted"/>
<evidence type="ECO:0000259" key="3">
    <source>
        <dbReference type="PROSITE" id="PS50887"/>
    </source>
</evidence>
<dbReference type="EC" id="2.7.7.65" evidence="1"/>
<dbReference type="NCBIfam" id="TIGR00254">
    <property type="entry name" value="GGDEF"/>
    <property type="match status" value="1"/>
</dbReference>
<gene>
    <name evidence="4" type="ORF">GTW23_09285</name>
</gene>
<dbReference type="SUPFAM" id="SSF55073">
    <property type="entry name" value="Nucleotide cyclase"/>
    <property type="match status" value="1"/>
</dbReference>
<keyword evidence="5" id="KW-1185">Reference proteome</keyword>
<dbReference type="SMART" id="SM00267">
    <property type="entry name" value="GGDEF"/>
    <property type="match status" value="1"/>
</dbReference>
<dbReference type="CDD" id="cd01949">
    <property type="entry name" value="GGDEF"/>
    <property type="match status" value="1"/>
</dbReference>
<dbReference type="Gene3D" id="3.30.70.270">
    <property type="match status" value="1"/>
</dbReference>
<comment type="caution">
    <text evidence="4">The sequence shown here is derived from an EMBL/GenBank/DDBJ whole genome shotgun (WGS) entry which is preliminary data.</text>
</comment>
<dbReference type="Proteomes" id="UP001320715">
    <property type="component" value="Unassembled WGS sequence"/>
</dbReference>
<dbReference type="Pfam" id="PF00990">
    <property type="entry name" value="GGDEF"/>
    <property type="match status" value="1"/>
</dbReference>
<dbReference type="InterPro" id="IPR000160">
    <property type="entry name" value="GGDEF_dom"/>
</dbReference>
<reference evidence="4 5" key="1">
    <citation type="submission" date="2020-01" db="EMBL/GenBank/DDBJ databases">
        <title>Genomes of bacteria type strains.</title>
        <authorList>
            <person name="Chen J."/>
            <person name="Zhu S."/>
            <person name="Yang J."/>
        </authorList>
    </citation>
    <scope>NUCLEOTIDE SEQUENCE [LARGE SCALE GENOMIC DNA]</scope>
    <source>
        <strain evidence="4 5">DSM 16655</strain>
    </source>
</reference>